<dbReference type="OrthoDB" id="2281547at2759"/>
<proteinExistence type="inferred from homology"/>
<comment type="caution">
    <text evidence="9">The sequence shown here is derived from an EMBL/GenBank/DDBJ whole genome shotgun (WGS) entry which is preliminary data.</text>
</comment>
<evidence type="ECO:0000259" key="8">
    <source>
        <dbReference type="Pfam" id="PF10744"/>
    </source>
</evidence>
<dbReference type="GO" id="GO:0016592">
    <property type="term" value="C:mediator complex"/>
    <property type="evidence" value="ECO:0007669"/>
    <property type="project" value="InterPro"/>
</dbReference>
<comment type="similarity">
    <text evidence="2 7">Belongs to the Mediator complex subunit 1 family.</text>
</comment>
<feature type="domain" description="Mediator complex subunit Med1" evidence="8">
    <location>
        <begin position="127"/>
        <end position="516"/>
    </location>
</feature>
<evidence type="ECO:0000256" key="2">
    <source>
        <dbReference type="ARBA" id="ARBA00006210"/>
    </source>
</evidence>
<keyword evidence="3 7" id="KW-0805">Transcription regulation</keyword>
<dbReference type="STRING" id="4846.A0A367KBC3"/>
<dbReference type="InterPro" id="IPR019680">
    <property type="entry name" value="Mediator_Med1"/>
</dbReference>
<name>A0A367KBC3_RHIST</name>
<organism evidence="9 10">
    <name type="scientific">Rhizopus stolonifer</name>
    <name type="common">Rhizopus nigricans</name>
    <dbReference type="NCBI Taxonomy" id="4846"/>
    <lineage>
        <taxon>Eukaryota</taxon>
        <taxon>Fungi</taxon>
        <taxon>Fungi incertae sedis</taxon>
        <taxon>Mucoromycota</taxon>
        <taxon>Mucoromycotina</taxon>
        <taxon>Mucoromycetes</taxon>
        <taxon>Mucorales</taxon>
        <taxon>Mucorineae</taxon>
        <taxon>Rhizopodaceae</taxon>
        <taxon>Rhizopus</taxon>
    </lineage>
</organism>
<keyword evidence="5 7" id="KW-0804">Transcription</keyword>
<keyword evidence="10" id="KW-1185">Reference proteome</keyword>
<dbReference type="PANTHER" id="PTHR12881">
    <property type="entry name" value="MEDIATOR OF RNA POLYMERASE II TRANSCRIPTION SUBUNIT 1"/>
    <property type="match status" value="1"/>
</dbReference>
<feature type="non-terminal residue" evidence="9">
    <location>
        <position position="1"/>
    </location>
</feature>
<dbReference type="Proteomes" id="UP000253551">
    <property type="component" value="Unassembled WGS sequence"/>
</dbReference>
<dbReference type="GO" id="GO:0003712">
    <property type="term" value="F:transcription coregulator activity"/>
    <property type="evidence" value="ECO:0007669"/>
    <property type="project" value="InterPro"/>
</dbReference>
<comment type="function">
    <text evidence="7">Component of the Mediator complex, a coactivator involved in the regulated transcription of nearly all RNA polymerase II-dependent genes. Mediator functions as a bridge to convey information from gene-specific regulatory proteins to the basal RNA polymerase II transcription machinery. Mediator is recruited to promoters by direct interactions with regulatory proteins and serves as a scaffold for the assembly of a functional preinitiation complex with RNA polymerase II and the general transcription factors.</text>
</comment>
<gene>
    <name evidence="9" type="ORF">CU098_009697</name>
</gene>
<evidence type="ECO:0000313" key="9">
    <source>
        <dbReference type="EMBL" id="RCH99409.1"/>
    </source>
</evidence>
<accession>A0A367KBC3</accession>
<evidence type="ECO:0000256" key="6">
    <source>
        <dbReference type="ARBA" id="ARBA00023242"/>
    </source>
</evidence>
<dbReference type="AlphaFoldDB" id="A0A367KBC3"/>
<dbReference type="PANTHER" id="PTHR12881:SF10">
    <property type="entry name" value="MEDIATOR OF RNA POLYMERASE II TRANSCRIPTION SUBUNIT 1"/>
    <property type="match status" value="1"/>
</dbReference>
<evidence type="ECO:0000313" key="10">
    <source>
        <dbReference type="Proteomes" id="UP000253551"/>
    </source>
</evidence>
<evidence type="ECO:0000256" key="4">
    <source>
        <dbReference type="ARBA" id="ARBA00023159"/>
    </source>
</evidence>
<sequence>LPKNSISSAIFGLQDTLLNIKQQWKPLEEKPEIKQPNELHALGPVNLDKAREEFSQQINSIRNICSQFETEVLGDVMKMGVGADPAFRKHFTHLKEQASLESTVIRLKDILHNSKELLEVSLREKEESKSKIEIQRLEKLAQSMGLVTFVDDSRMFELDSPTSTITLGGTLIVIDIDIDDKGGVQKAKVTYVSETMQNDQDDRVDNILTENLQSRNFDLFKRNLWSLALLDQLNIKYKPLDFFSITKNLLQDLKEICLNESEIEPDFLTVLTEGHGVPCLHLSYPGISLAYWLDKSTTTNTDWNQVQESFQQNKNHSILLNASKLLISFENSVQSMHYPPPSRPTYLLGFDETEESVKEGIDGEHFKVVSENNYPKFMSPTRYIKTLSTYPDSVSVPIRFVATVEPPIPMADQLCQNLMNVIGLVNEETTDQNESKNTSECLSLEEILVPNIGSTKQYVSNKKTRDNHVYKWMKSSITSAKMVSRIPFQHPVQIYNILQCLRQQQMFNTLFKSIFNEPCTVNGSITTVAVSLDSILTEKDEHLIVEVAATEAPYSIHLTLSPPQASSFILVPLSIDIPTEDPTRPTVSLHASPIHKWNTSVFKPDAMTKELQSHHNLPQFIRWLFERMSKESFVKREKMDIDDDLFKKSIKIE</sequence>
<protein>
    <recommendedName>
        <fullName evidence="7">Mediator of RNA polymerase II transcription subunit 1</fullName>
    </recommendedName>
    <alternativeName>
        <fullName evidence="7">Mediator complex subunit 1</fullName>
    </alternativeName>
</protein>
<evidence type="ECO:0000256" key="3">
    <source>
        <dbReference type="ARBA" id="ARBA00023015"/>
    </source>
</evidence>
<dbReference type="GO" id="GO:0045944">
    <property type="term" value="P:positive regulation of transcription by RNA polymerase II"/>
    <property type="evidence" value="ECO:0007669"/>
    <property type="project" value="UniProtKB-ARBA"/>
</dbReference>
<evidence type="ECO:0000256" key="1">
    <source>
        <dbReference type="ARBA" id="ARBA00004123"/>
    </source>
</evidence>
<dbReference type="InterPro" id="IPR051999">
    <property type="entry name" value="Mediator_complex_subunit_1"/>
</dbReference>
<evidence type="ECO:0000256" key="5">
    <source>
        <dbReference type="ARBA" id="ARBA00023163"/>
    </source>
</evidence>
<comment type="subcellular location">
    <subcellularLocation>
        <location evidence="1 7">Nucleus</location>
    </subcellularLocation>
</comment>
<reference evidence="9 10" key="1">
    <citation type="journal article" date="2018" name="G3 (Bethesda)">
        <title>Phylogenetic and Phylogenomic Definition of Rhizopus Species.</title>
        <authorList>
            <person name="Gryganskyi A.P."/>
            <person name="Golan J."/>
            <person name="Dolatabadi S."/>
            <person name="Mondo S."/>
            <person name="Robb S."/>
            <person name="Idnurm A."/>
            <person name="Muszewska A."/>
            <person name="Steczkiewicz K."/>
            <person name="Masonjones S."/>
            <person name="Liao H.L."/>
            <person name="Gajdeczka M.T."/>
            <person name="Anike F."/>
            <person name="Vuek A."/>
            <person name="Anishchenko I.M."/>
            <person name="Voigt K."/>
            <person name="de Hoog G.S."/>
            <person name="Smith M.E."/>
            <person name="Heitman J."/>
            <person name="Vilgalys R."/>
            <person name="Stajich J.E."/>
        </authorList>
    </citation>
    <scope>NUCLEOTIDE SEQUENCE [LARGE SCALE GENOMIC DNA]</scope>
    <source>
        <strain evidence="9 10">LSU 92-RS-03</strain>
    </source>
</reference>
<dbReference type="EMBL" id="PJQM01001952">
    <property type="protein sequence ID" value="RCH99409.1"/>
    <property type="molecule type" value="Genomic_DNA"/>
</dbReference>
<keyword evidence="6 7" id="KW-0539">Nucleus</keyword>
<dbReference type="Pfam" id="PF10744">
    <property type="entry name" value="Med1"/>
    <property type="match status" value="1"/>
</dbReference>
<evidence type="ECO:0000256" key="7">
    <source>
        <dbReference type="RuleBase" id="RU364059"/>
    </source>
</evidence>
<keyword evidence="4 7" id="KW-0010">Activator</keyword>